<protein>
    <submittedName>
        <fullName evidence="1">Uncharacterized protein</fullName>
    </submittedName>
</protein>
<dbReference type="AlphaFoldDB" id="M6KDM9"/>
<gene>
    <name evidence="1" type="ORF">LEP1GSC083_5044</name>
</gene>
<dbReference type="Proteomes" id="UP000012137">
    <property type="component" value="Unassembled WGS sequence"/>
</dbReference>
<organism evidence="1 2">
    <name type="scientific">Leptospira interrogans serovar Pyrogenes str. L0374</name>
    <dbReference type="NCBI Taxonomy" id="1049928"/>
    <lineage>
        <taxon>Bacteria</taxon>
        <taxon>Pseudomonadati</taxon>
        <taxon>Spirochaetota</taxon>
        <taxon>Spirochaetia</taxon>
        <taxon>Leptospirales</taxon>
        <taxon>Leptospiraceae</taxon>
        <taxon>Leptospira</taxon>
    </lineage>
</organism>
<evidence type="ECO:0000313" key="2">
    <source>
        <dbReference type="Proteomes" id="UP000012137"/>
    </source>
</evidence>
<accession>M6KDM9</accession>
<comment type="caution">
    <text evidence="1">The sequence shown here is derived from an EMBL/GenBank/DDBJ whole genome shotgun (WGS) entry which is preliminary data.</text>
</comment>
<name>M6KDM9_LEPIR</name>
<dbReference type="EMBL" id="AHMZ02000035">
    <property type="protein sequence ID" value="EMN32289.1"/>
    <property type="molecule type" value="Genomic_DNA"/>
</dbReference>
<reference evidence="1 2" key="1">
    <citation type="submission" date="2013-01" db="EMBL/GenBank/DDBJ databases">
        <authorList>
            <person name="Harkins D.M."/>
            <person name="Durkin A.S."/>
            <person name="Brinkac L.M."/>
            <person name="Haft D.H."/>
            <person name="Selengut J.D."/>
            <person name="Sanka R."/>
            <person name="DePew J."/>
            <person name="Purushe J."/>
            <person name="Peacock S.J."/>
            <person name="Thaipadungpanit J."/>
            <person name="Wuthiekanun V.W."/>
            <person name="Day N.P."/>
            <person name="Vinetz J.M."/>
            <person name="Sutton G.G."/>
            <person name="Nierman W.C."/>
            <person name="Fouts D.E."/>
        </authorList>
    </citation>
    <scope>NUCLEOTIDE SEQUENCE [LARGE SCALE GENOMIC DNA]</scope>
    <source>
        <strain evidence="1 2">L0374</strain>
    </source>
</reference>
<sequence>MEKFIFIKPRKFGLRDLFYKNLIFHKSKMWELPDLNQKK</sequence>
<evidence type="ECO:0000313" key="1">
    <source>
        <dbReference type="EMBL" id="EMN32289.1"/>
    </source>
</evidence>
<proteinExistence type="predicted"/>